<comment type="caution">
    <text evidence="1">The sequence shown here is derived from an EMBL/GenBank/DDBJ whole genome shotgun (WGS) entry which is preliminary data.</text>
</comment>
<protein>
    <submittedName>
        <fullName evidence="1">Uncharacterized protein</fullName>
    </submittedName>
</protein>
<evidence type="ECO:0000313" key="2">
    <source>
        <dbReference type="Proteomes" id="UP001497382"/>
    </source>
</evidence>
<name>A0AAV1Z4L9_9ARAC</name>
<organism evidence="1 2">
    <name type="scientific">Larinioides sclopetarius</name>
    <dbReference type="NCBI Taxonomy" id="280406"/>
    <lineage>
        <taxon>Eukaryota</taxon>
        <taxon>Metazoa</taxon>
        <taxon>Ecdysozoa</taxon>
        <taxon>Arthropoda</taxon>
        <taxon>Chelicerata</taxon>
        <taxon>Arachnida</taxon>
        <taxon>Araneae</taxon>
        <taxon>Araneomorphae</taxon>
        <taxon>Entelegynae</taxon>
        <taxon>Araneoidea</taxon>
        <taxon>Araneidae</taxon>
        <taxon>Larinioides</taxon>
    </lineage>
</organism>
<gene>
    <name evidence="1" type="ORF">LARSCL_LOCUS2987</name>
</gene>
<reference evidence="1 2" key="1">
    <citation type="submission" date="2024-04" db="EMBL/GenBank/DDBJ databases">
        <authorList>
            <person name="Rising A."/>
            <person name="Reimegard J."/>
            <person name="Sonavane S."/>
            <person name="Akerstrom W."/>
            <person name="Nylinder S."/>
            <person name="Hedman E."/>
            <person name="Kallberg Y."/>
        </authorList>
    </citation>
    <scope>NUCLEOTIDE SEQUENCE [LARGE SCALE GENOMIC DNA]</scope>
</reference>
<dbReference type="EMBL" id="CAXIEN010000022">
    <property type="protein sequence ID" value="CAL1266243.1"/>
    <property type="molecule type" value="Genomic_DNA"/>
</dbReference>
<evidence type="ECO:0000313" key="1">
    <source>
        <dbReference type="EMBL" id="CAL1266243.1"/>
    </source>
</evidence>
<proteinExistence type="predicted"/>
<dbReference type="AlphaFoldDB" id="A0AAV1Z4L9"/>
<sequence>MLYGELQLSREYLITNCYEYLSWITFTFLKVLTVCVAQYDQSWFLCQKTKINQPTERYPENCL</sequence>
<keyword evidence="2" id="KW-1185">Reference proteome</keyword>
<dbReference type="Proteomes" id="UP001497382">
    <property type="component" value="Unassembled WGS sequence"/>
</dbReference>
<accession>A0AAV1Z4L9</accession>